<reference evidence="2" key="1">
    <citation type="submission" date="2020-06" db="EMBL/GenBank/DDBJ databases">
        <title>WGS assembly of Ceratodon purpureus strain R40.</title>
        <authorList>
            <person name="Carey S.B."/>
            <person name="Jenkins J."/>
            <person name="Shu S."/>
            <person name="Lovell J.T."/>
            <person name="Sreedasyam A."/>
            <person name="Maumus F."/>
            <person name="Tiley G.P."/>
            <person name="Fernandez-Pozo N."/>
            <person name="Barry K."/>
            <person name="Chen C."/>
            <person name="Wang M."/>
            <person name="Lipzen A."/>
            <person name="Daum C."/>
            <person name="Saski C.A."/>
            <person name="Payton A.C."/>
            <person name="Mcbreen J.C."/>
            <person name="Conrad R.E."/>
            <person name="Kollar L.M."/>
            <person name="Olsson S."/>
            <person name="Huttunen S."/>
            <person name="Landis J.B."/>
            <person name="Wickett N.J."/>
            <person name="Johnson M.G."/>
            <person name="Rensing S.A."/>
            <person name="Grimwood J."/>
            <person name="Schmutz J."/>
            <person name="Mcdaniel S.F."/>
        </authorList>
    </citation>
    <scope>NUCLEOTIDE SEQUENCE</scope>
    <source>
        <strain evidence="2">R40</strain>
    </source>
</reference>
<feature type="signal peptide" evidence="1">
    <location>
        <begin position="1"/>
        <end position="15"/>
    </location>
</feature>
<dbReference type="EMBL" id="CM026426">
    <property type="protein sequence ID" value="KAG0572246.1"/>
    <property type="molecule type" value="Genomic_DNA"/>
</dbReference>
<sequence length="84" mass="9616">MFFVLLASETMLIRAGLTYGLMRSESVALRTGCSLELSMHVVCTPHRSVEAFFHTRNMEFFGEVDTLPSQIRNQSTVYSFYDQI</sequence>
<accession>A0A8T0HN45</accession>
<dbReference type="AlphaFoldDB" id="A0A8T0HN45"/>
<keyword evidence="1" id="KW-0732">Signal</keyword>
<dbReference type="Proteomes" id="UP000822688">
    <property type="component" value="Chromosome V"/>
</dbReference>
<organism evidence="2 3">
    <name type="scientific">Ceratodon purpureus</name>
    <name type="common">Fire moss</name>
    <name type="synonym">Dicranum purpureum</name>
    <dbReference type="NCBI Taxonomy" id="3225"/>
    <lineage>
        <taxon>Eukaryota</taxon>
        <taxon>Viridiplantae</taxon>
        <taxon>Streptophyta</taxon>
        <taxon>Embryophyta</taxon>
        <taxon>Bryophyta</taxon>
        <taxon>Bryophytina</taxon>
        <taxon>Bryopsida</taxon>
        <taxon>Dicranidae</taxon>
        <taxon>Pseudoditrichales</taxon>
        <taxon>Ditrichaceae</taxon>
        <taxon>Ceratodon</taxon>
    </lineage>
</organism>
<proteinExistence type="predicted"/>
<comment type="caution">
    <text evidence="2">The sequence shown here is derived from an EMBL/GenBank/DDBJ whole genome shotgun (WGS) entry which is preliminary data.</text>
</comment>
<evidence type="ECO:0000256" key="1">
    <source>
        <dbReference type="SAM" id="SignalP"/>
    </source>
</evidence>
<evidence type="ECO:0000313" key="2">
    <source>
        <dbReference type="EMBL" id="KAG0572246.1"/>
    </source>
</evidence>
<evidence type="ECO:0008006" key="4">
    <source>
        <dbReference type="Google" id="ProtNLM"/>
    </source>
</evidence>
<protein>
    <recommendedName>
        <fullName evidence="4">Secreted protein</fullName>
    </recommendedName>
</protein>
<feature type="chain" id="PRO_5035932663" description="Secreted protein" evidence="1">
    <location>
        <begin position="16"/>
        <end position="84"/>
    </location>
</feature>
<keyword evidence="3" id="KW-1185">Reference proteome</keyword>
<gene>
    <name evidence="2" type="ORF">KC19_VG079000</name>
</gene>
<evidence type="ECO:0000313" key="3">
    <source>
        <dbReference type="Proteomes" id="UP000822688"/>
    </source>
</evidence>
<name>A0A8T0HN45_CERPU</name>